<keyword evidence="3" id="KW-1185">Reference proteome</keyword>
<accession>A0A517R5Z9</accession>
<dbReference type="KEGG" id="svp:Pan189_37320"/>
<reference evidence="2 3" key="1">
    <citation type="submission" date="2019-02" db="EMBL/GenBank/DDBJ databases">
        <title>Deep-cultivation of Planctomycetes and their phenomic and genomic characterization uncovers novel biology.</title>
        <authorList>
            <person name="Wiegand S."/>
            <person name="Jogler M."/>
            <person name="Boedeker C."/>
            <person name="Pinto D."/>
            <person name="Vollmers J."/>
            <person name="Rivas-Marin E."/>
            <person name="Kohn T."/>
            <person name="Peeters S.H."/>
            <person name="Heuer A."/>
            <person name="Rast P."/>
            <person name="Oberbeckmann S."/>
            <person name="Bunk B."/>
            <person name="Jeske O."/>
            <person name="Meyerdierks A."/>
            <person name="Storesund J.E."/>
            <person name="Kallscheuer N."/>
            <person name="Luecker S."/>
            <person name="Lage O.M."/>
            <person name="Pohl T."/>
            <person name="Merkel B.J."/>
            <person name="Hornburger P."/>
            <person name="Mueller R.-W."/>
            <person name="Bruemmer F."/>
            <person name="Labrenz M."/>
            <person name="Spormann A.M."/>
            <person name="Op den Camp H."/>
            <person name="Overmann J."/>
            <person name="Amann R."/>
            <person name="Jetten M.S.M."/>
            <person name="Mascher T."/>
            <person name="Medema M.H."/>
            <person name="Devos D.P."/>
            <person name="Kaster A.-K."/>
            <person name="Ovreas L."/>
            <person name="Rohde M."/>
            <person name="Galperin M.Y."/>
            <person name="Jogler C."/>
        </authorList>
    </citation>
    <scope>NUCLEOTIDE SEQUENCE [LARGE SCALE GENOMIC DNA]</scope>
    <source>
        <strain evidence="2 3">Pan189</strain>
    </source>
</reference>
<feature type="region of interest" description="Disordered" evidence="1">
    <location>
        <begin position="37"/>
        <end position="59"/>
    </location>
</feature>
<proteinExistence type="predicted"/>
<dbReference type="RefSeq" id="WP_145365473.1">
    <property type="nucleotide sequence ID" value="NZ_CP036268.1"/>
</dbReference>
<evidence type="ECO:0000313" key="2">
    <source>
        <dbReference type="EMBL" id="QDT39326.1"/>
    </source>
</evidence>
<sequence>MRQIEIELSIGDVVRVGDQNVTVIDIDDSGEVTFRIDPAHEVNESEQLPSRPRAESIAR</sequence>
<organism evidence="2 3">
    <name type="scientific">Stratiformator vulcanicus</name>
    <dbReference type="NCBI Taxonomy" id="2527980"/>
    <lineage>
        <taxon>Bacteria</taxon>
        <taxon>Pseudomonadati</taxon>
        <taxon>Planctomycetota</taxon>
        <taxon>Planctomycetia</taxon>
        <taxon>Planctomycetales</taxon>
        <taxon>Planctomycetaceae</taxon>
        <taxon>Stratiformator</taxon>
    </lineage>
</organism>
<dbReference type="EMBL" id="CP036268">
    <property type="protein sequence ID" value="QDT39326.1"/>
    <property type="molecule type" value="Genomic_DNA"/>
</dbReference>
<name>A0A517R5Z9_9PLAN</name>
<dbReference type="AlphaFoldDB" id="A0A517R5Z9"/>
<evidence type="ECO:0000256" key="1">
    <source>
        <dbReference type="SAM" id="MobiDB-lite"/>
    </source>
</evidence>
<dbReference type="OrthoDB" id="288855at2"/>
<gene>
    <name evidence="2" type="ORF">Pan189_37320</name>
</gene>
<protein>
    <submittedName>
        <fullName evidence="2">Uncharacterized protein</fullName>
    </submittedName>
</protein>
<evidence type="ECO:0000313" key="3">
    <source>
        <dbReference type="Proteomes" id="UP000317318"/>
    </source>
</evidence>
<dbReference type="Proteomes" id="UP000317318">
    <property type="component" value="Chromosome"/>
</dbReference>